<dbReference type="HOGENOM" id="CLU_1133966_0_0_1"/>
<accession>A0A067QCB4</accession>
<dbReference type="InParanoid" id="A0A067QCB4"/>
<evidence type="ECO:0000313" key="1">
    <source>
        <dbReference type="EMBL" id="KDQ61142.1"/>
    </source>
</evidence>
<sequence length="208" mass="23351">MSYTPYYQLCGFQGHIPCGHQGEEQLANELGQALSHQGVLELVLGIVPTGASYVLLTEDQCFQARRHSKHGWLPHEFISLSPIIFRNAKELGSKLSTYKQKSGKKARAMFEHQRVLHCILNSNSQTPFNFSKFALPVASWARKLQFLSLTFNMWAADSRPRHEQLTGPKILDIGWSRFSISSPSPLSAAHVVVSENRKFRNRGISSVG</sequence>
<reference evidence="2" key="1">
    <citation type="journal article" date="2014" name="Proc. Natl. Acad. Sci. U.S.A.">
        <title>Extensive sampling of basidiomycete genomes demonstrates inadequacy of the white-rot/brown-rot paradigm for wood decay fungi.</title>
        <authorList>
            <person name="Riley R."/>
            <person name="Salamov A.A."/>
            <person name="Brown D.W."/>
            <person name="Nagy L.G."/>
            <person name="Floudas D."/>
            <person name="Held B.W."/>
            <person name="Levasseur A."/>
            <person name="Lombard V."/>
            <person name="Morin E."/>
            <person name="Otillar R."/>
            <person name="Lindquist E.A."/>
            <person name="Sun H."/>
            <person name="LaButti K.M."/>
            <person name="Schmutz J."/>
            <person name="Jabbour D."/>
            <person name="Luo H."/>
            <person name="Baker S.E."/>
            <person name="Pisabarro A.G."/>
            <person name="Walton J.D."/>
            <person name="Blanchette R.A."/>
            <person name="Henrissat B."/>
            <person name="Martin F."/>
            <person name="Cullen D."/>
            <person name="Hibbett D.S."/>
            <person name="Grigoriev I.V."/>
        </authorList>
    </citation>
    <scope>NUCLEOTIDE SEQUENCE [LARGE SCALE GENOMIC DNA]</scope>
    <source>
        <strain evidence="2">MUCL 33604</strain>
    </source>
</reference>
<dbReference type="EMBL" id="KL197713">
    <property type="protein sequence ID" value="KDQ61142.1"/>
    <property type="molecule type" value="Genomic_DNA"/>
</dbReference>
<dbReference type="Proteomes" id="UP000027265">
    <property type="component" value="Unassembled WGS sequence"/>
</dbReference>
<keyword evidence="2" id="KW-1185">Reference proteome</keyword>
<proteinExistence type="predicted"/>
<dbReference type="AlphaFoldDB" id="A0A067QCB4"/>
<protein>
    <submittedName>
        <fullName evidence="1">Uncharacterized protein</fullName>
    </submittedName>
</protein>
<organism evidence="1 2">
    <name type="scientific">Jaapia argillacea MUCL 33604</name>
    <dbReference type="NCBI Taxonomy" id="933084"/>
    <lineage>
        <taxon>Eukaryota</taxon>
        <taxon>Fungi</taxon>
        <taxon>Dikarya</taxon>
        <taxon>Basidiomycota</taxon>
        <taxon>Agaricomycotina</taxon>
        <taxon>Agaricomycetes</taxon>
        <taxon>Agaricomycetidae</taxon>
        <taxon>Jaapiales</taxon>
        <taxon>Jaapiaceae</taxon>
        <taxon>Jaapia</taxon>
    </lineage>
</organism>
<name>A0A067QCB4_9AGAM</name>
<gene>
    <name evidence="1" type="ORF">JAAARDRAFT_573448</name>
</gene>
<dbReference type="OrthoDB" id="3235609at2759"/>
<evidence type="ECO:0000313" key="2">
    <source>
        <dbReference type="Proteomes" id="UP000027265"/>
    </source>
</evidence>